<evidence type="ECO:0000313" key="1">
    <source>
        <dbReference type="EMBL" id="SFE48076.1"/>
    </source>
</evidence>
<sequence>MTRHRLTATWLGLGRRLGALEEARRERLRRPVTLEDKIPFARRKERRL</sequence>
<dbReference type="Proteomes" id="UP000325289">
    <property type="component" value="Unassembled WGS sequence"/>
</dbReference>
<dbReference type="AlphaFoldDB" id="A0A1I2AW80"/>
<gene>
    <name evidence="1" type="ORF">SAMN04515678_11086</name>
</gene>
<dbReference type="EMBL" id="FOMS01000010">
    <property type="protein sequence ID" value="SFE48076.1"/>
    <property type="molecule type" value="Genomic_DNA"/>
</dbReference>
<evidence type="ECO:0000313" key="2">
    <source>
        <dbReference type="Proteomes" id="UP000325289"/>
    </source>
</evidence>
<organism evidence="1 2">
    <name type="scientific">Roseivivax sediminis</name>
    <dbReference type="NCBI Taxonomy" id="936889"/>
    <lineage>
        <taxon>Bacteria</taxon>
        <taxon>Pseudomonadati</taxon>
        <taxon>Pseudomonadota</taxon>
        <taxon>Alphaproteobacteria</taxon>
        <taxon>Rhodobacterales</taxon>
        <taxon>Roseobacteraceae</taxon>
        <taxon>Roseivivax</taxon>
    </lineage>
</organism>
<keyword evidence="2" id="KW-1185">Reference proteome</keyword>
<protein>
    <submittedName>
        <fullName evidence="1">Uncharacterized protein</fullName>
    </submittedName>
</protein>
<accession>A0A1I2AW80</accession>
<name>A0A1I2AW80_9RHOB</name>
<proteinExistence type="predicted"/>
<reference evidence="1 2" key="1">
    <citation type="submission" date="2016-10" db="EMBL/GenBank/DDBJ databases">
        <authorList>
            <person name="Varghese N."/>
            <person name="Submissions S."/>
        </authorList>
    </citation>
    <scope>NUCLEOTIDE SEQUENCE [LARGE SCALE GENOMIC DNA]</scope>
    <source>
        <strain evidence="2">YIM D21,KCTC 23444,ACCC 10710</strain>
    </source>
</reference>